<dbReference type="AlphaFoldDB" id="A0A645EP65"/>
<accession>A0A645EP65</accession>
<dbReference type="EMBL" id="VSSQ01049004">
    <property type="protein sequence ID" value="MPN03062.1"/>
    <property type="molecule type" value="Genomic_DNA"/>
</dbReference>
<dbReference type="SUPFAM" id="SSF56935">
    <property type="entry name" value="Porins"/>
    <property type="match status" value="1"/>
</dbReference>
<sequence length="223" mass="25155">MLEEVTVTAKSLEKHRESKFYSPLYATGLVTADDIEKRKVSSLRSLLVSTPGLIVKSDKITTTRSEAPVLFVIDDMTYENFFEELDMIDVGSIDNLFVIRDNTGMLGYYPNTDGAVVITTKGGFVQKNIKSMNIDRIKPLGYQLPAEFYSPAYETQEQKESLPPDHRTTIYWKPNVQFSKKGEALVEFYSADTPTTYQVIGEGVTSLGKMIRLEKEITIESTH</sequence>
<organism evidence="1">
    <name type="scientific">bioreactor metagenome</name>
    <dbReference type="NCBI Taxonomy" id="1076179"/>
    <lineage>
        <taxon>unclassified sequences</taxon>
        <taxon>metagenomes</taxon>
        <taxon>ecological metagenomes</taxon>
    </lineage>
</organism>
<gene>
    <name evidence="1" type="ORF">SDC9_150285</name>
</gene>
<dbReference type="InterPro" id="IPR037066">
    <property type="entry name" value="Plug_dom_sf"/>
</dbReference>
<comment type="caution">
    <text evidence="1">The sequence shown here is derived from an EMBL/GenBank/DDBJ whole genome shotgun (WGS) entry which is preliminary data.</text>
</comment>
<evidence type="ECO:0008006" key="2">
    <source>
        <dbReference type="Google" id="ProtNLM"/>
    </source>
</evidence>
<dbReference type="Gene3D" id="2.170.130.10">
    <property type="entry name" value="TonB-dependent receptor, plug domain"/>
    <property type="match status" value="1"/>
</dbReference>
<protein>
    <recommendedName>
        <fullName evidence="2">TonB-dependent receptor plug domain-containing protein</fullName>
    </recommendedName>
</protein>
<name>A0A645EP65_9ZZZZ</name>
<evidence type="ECO:0000313" key="1">
    <source>
        <dbReference type="EMBL" id="MPN03062.1"/>
    </source>
</evidence>
<reference evidence="1" key="1">
    <citation type="submission" date="2019-08" db="EMBL/GenBank/DDBJ databases">
        <authorList>
            <person name="Kucharzyk K."/>
            <person name="Murdoch R.W."/>
            <person name="Higgins S."/>
            <person name="Loffler F."/>
        </authorList>
    </citation>
    <scope>NUCLEOTIDE SEQUENCE</scope>
</reference>
<proteinExistence type="predicted"/>